<evidence type="ECO:0000256" key="8">
    <source>
        <dbReference type="ARBA" id="ARBA00023033"/>
    </source>
</evidence>
<dbReference type="STRING" id="1314800.A0A1B7MFW0"/>
<dbReference type="GO" id="GO:0020037">
    <property type="term" value="F:heme binding"/>
    <property type="evidence" value="ECO:0007669"/>
    <property type="project" value="InterPro"/>
</dbReference>
<keyword evidence="11" id="KW-1185">Reference proteome</keyword>
<evidence type="ECO:0000256" key="3">
    <source>
        <dbReference type="ARBA" id="ARBA00010617"/>
    </source>
</evidence>
<evidence type="ECO:0000256" key="5">
    <source>
        <dbReference type="ARBA" id="ARBA00022723"/>
    </source>
</evidence>
<keyword evidence="5" id="KW-0479">Metal-binding</keyword>
<keyword evidence="9" id="KW-0472">Membrane</keyword>
<dbReference type="InParanoid" id="A0A1B7MFW0"/>
<accession>A0A1B7MFW0</accession>
<dbReference type="InterPro" id="IPR001128">
    <property type="entry name" value="Cyt_P450"/>
</dbReference>
<sequence>MGLSIQGVALTIGLLAFLSIVRWMSPHKRRLPPGPTPIPFVGNVFDIKADAPWVSYTKMQETYGDIVYTSVLSMDIIVLNSEEVANELFEGRSRIYSDRPYIATRDLFGWEWATSLLRHGEKFKTHMRVYHQFFRPEAVLSYRPKQLQKAYAILPSILEDPAGYAGHFEVFAASVVMSVVYDYNIGSHDDVILNAAKRAIDLFLRVATPERAALFAAFPFCKCFLIIAWVPGLGLKDALLSKQYAKDLLDMPYNYVVHSRANGSAQASMVCDALESYQILQDKDNPEMVTEIKASAATIYAGTSSFLLIFTLVMMNSPEVQERAQSEID</sequence>
<dbReference type="InterPro" id="IPR002401">
    <property type="entry name" value="Cyt_P450_E_grp-I"/>
</dbReference>
<evidence type="ECO:0000256" key="1">
    <source>
        <dbReference type="ARBA" id="ARBA00001971"/>
    </source>
</evidence>
<evidence type="ECO:0000256" key="2">
    <source>
        <dbReference type="ARBA" id="ARBA00005179"/>
    </source>
</evidence>
<dbReference type="SUPFAM" id="SSF48264">
    <property type="entry name" value="Cytochrome P450"/>
    <property type="match status" value="1"/>
</dbReference>
<keyword evidence="7" id="KW-0408">Iron</keyword>
<reference evidence="10 11" key="1">
    <citation type="submission" date="2016-06" db="EMBL/GenBank/DDBJ databases">
        <title>Comparative genomics of the ectomycorrhizal sister species Rhizopogon vinicolor and Rhizopogon vesiculosus (Basidiomycota: Boletales) reveals a divergence of the mating type B locus.</title>
        <authorList>
            <consortium name="DOE Joint Genome Institute"/>
            <person name="Mujic A.B."/>
            <person name="Kuo A."/>
            <person name="Tritt A."/>
            <person name="Lipzen A."/>
            <person name="Chen C."/>
            <person name="Johnson J."/>
            <person name="Sharma A."/>
            <person name="Barry K."/>
            <person name="Grigoriev I.V."/>
            <person name="Spatafora J.W."/>
        </authorList>
    </citation>
    <scope>NUCLEOTIDE SEQUENCE [LARGE SCALE GENOMIC DNA]</scope>
    <source>
        <strain evidence="10 11">AM-OR11-026</strain>
    </source>
</reference>
<dbReference type="Gene3D" id="1.10.630.10">
    <property type="entry name" value="Cytochrome P450"/>
    <property type="match status" value="1"/>
</dbReference>
<feature type="transmembrane region" description="Helical" evidence="9">
    <location>
        <begin position="6"/>
        <end position="24"/>
    </location>
</feature>
<feature type="transmembrane region" description="Helical" evidence="9">
    <location>
        <begin position="212"/>
        <end position="230"/>
    </location>
</feature>
<dbReference type="GO" id="GO:0016705">
    <property type="term" value="F:oxidoreductase activity, acting on paired donors, with incorporation or reduction of molecular oxygen"/>
    <property type="evidence" value="ECO:0007669"/>
    <property type="project" value="InterPro"/>
</dbReference>
<dbReference type="PANTHER" id="PTHR46300">
    <property type="entry name" value="P450, PUTATIVE (EUROFUNG)-RELATED-RELATED"/>
    <property type="match status" value="1"/>
</dbReference>
<protein>
    <submittedName>
        <fullName evidence="10">Cytochrome P450</fullName>
    </submittedName>
</protein>
<proteinExistence type="inferred from homology"/>
<dbReference type="OrthoDB" id="2789670at2759"/>
<dbReference type="PANTHER" id="PTHR46300:SF7">
    <property type="entry name" value="P450, PUTATIVE (EUROFUNG)-RELATED"/>
    <property type="match status" value="1"/>
</dbReference>
<keyword evidence="8" id="KW-0503">Monooxygenase</keyword>
<evidence type="ECO:0000313" key="11">
    <source>
        <dbReference type="Proteomes" id="UP000092154"/>
    </source>
</evidence>
<evidence type="ECO:0000256" key="6">
    <source>
        <dbReference type="ARBA" id="ARBA00023002"/>
    </source>
</evidence>
<feature type="transmembrane region" description="Helical" evidence="9">
    <location>
        <begin position="294"/>
        <end position="315"/>
    </location>
</feature>
<evidence type="ECO:0000256" key="9">
    <source>
        <dbReference type="SAM" id="Phobius"/>
    </source>
</evidence>
<dbReference type="Proteomes" id="UP000092154">
    <property type="component" value="Unassembled WGS sequence"/>
</dbReference>
<dbReference type="GO" id="GO:0004497">
    <property type="term" value="F:monooxygenase activity"/>
    <property type="evidence" value="ECO:0007669"/>
    <property type="project" value="UniProtKB-KW"/>
</dbReference>
<feature type="non-terminal residue" evidence="10">
    <location>
        <position position="329"/>
    </location>
</feature>
<dbReference type="PRINTS" id="PR00463">
    <property type="entry name" value="EP450I"/>
</dbReference>
<evidence type="ECO:0000313" key="10">
    <source>
        <dbReference type="EMBL" id="OAX31481.1"/>
    </source>
</evidence>
<comment type="pathway">
    <text evidence="2">Secondary metabolite biosynthesis.</text>
</comment>
<dbReference type="InterPro" id="IPR036396">
    <property type="entry name" value="Cyt_P450_sf"/>
</dbReference>
<dbReference type="InterPro" id="IPR050364">
    <property type="entry name" value="Cytochrome_P450_fung"/>
</dbReference>
<name>A0A1B7MFW0_9AGAM</name>
<keyword evidence="9" id="KW-0812">Transmembrane</keyword>
<evidence type="ECO:0000256" key="7">
    <source>
        <dbReference type="ARBA" id="ARBA00023004"/>
    </source>
</evidence>
<dbReference type="EMBL" id="KV449382">
    <property type="protein sequence ID" value="OAX31481.1"/>
    <property type="molecule type" value="Genomic_DNA"/>
</dbReference>
<organism evidence="10 11">
    <name type="scientific">Rhizopogon vinicolor AM-OR11-026</name>
    <dbReference type="NCBI Taxonomy" id="1314800"/>
    <lineage>
        <taxon>Eukaryota</taxon>
        <taxon>Fungi</taxon>
        <taxon>Dikarya</taxon>
        <taxon>Basidiomycota</taxon>
        <taxon>Agaricomycotina</taxon>
        <taxon>Agaricomycetes</taxon>
        <taxon>Agaricomycetidae</taxon>
        <taxon>Boletales</taxon>
        <taxon>Suillineae</taxon>
        <taxon>Rhizopogonaceae</taxon>
        <taxon>Rhizopogon</taxon>
    </lineage>
</organism>
<keyword evidence="6" id="KW-0560">Oxidoreductase</keyword>
<evidence type="ECO:0000256" key="4">
    <source>
        <dbReference type="ARBA" id="ARBA00022617"/>
    </source>
</evidence>
<comment type="similarity">
    <text evidence="3">Belongs to the cytochrome P450 family.</text>
</comment>
<comment type="cofactor">
    <cofactor evidence="1">
        <name>heme</name>
        <dbReference type="ChEBI" id="CHEBI:30413"/>
    </cofactor>
</comment>
<keyword evidence="4" id="KW-0349">Heme</keyword>
<dbReference type="GO" id="GO:0005506">
    <property type="term" value="F:iron ion binding"/>
    <property type="evidence" value="ECO:0007669"/>
    <property type="project" value="InterPro"/>
</dbReference>
<dbReference type="AlphaFoldDB" id="A0A1B7MFW0"/>
<gene>
    <name evidence="10" type="ORF">K503DRAFT_703658</name>
</gene>
<keyword evidence="9" id="KW-1133">Transmembrane helix</keyword>
<dbReference type="Pfam" id="PF00067">
    <property type="entry name" value="p450"/>
    <property type="match status" value="1"/>
</dbReference>